<accession>A0A1G7F176</accession>
<name>A0A1G7F176_9BRAD</name>
<dbReference type="AlphaFoldDB" id="A0A1G7F176"/>
<gene>
    <name evidence="1" type="ORF">SAMN05216337_103234</name>
</gene>
<dbReference type="Proteomes" id="UP000199245">
    <property type="component" value="Unassembled WGS sequence"/>
</dbReference>
<evidence type="ECO:0000313" key="1">
    <source>
        <dbReference type="EMBL" id="SDE69649.1"/>
    </source>
</evidence>
<organism evidence="1 2">
    <name type="scientific">Bradyrhizobium brasilense</name>
    <dbReference type="NCBI Taxonomy" id="1419277"/>
    <lineage>
        <taxon>Bacteria</taxon>
        <taxon>Pseudomonadati</taxon>
        <taxon>Pseudomonadota</taxon>
        <taxon>Alphaproteobacteria</taxon>
        <taxon>Hyphomicrobiales</taxon>
        <taxon>Nitrobacteraceae</taxon>
        <taxon>Bradyrhizobium</taxon>
    </lineage>
</organism>
<evidence type="ECO:0000313" key="2">
    <source>
        <dbReference type="Proteomes" id="UP000199245"/>
    </source>
</evidence>
<proteinExistence type="predicted"/>
<dbReference type="EMBL" id="FMZW01000032">
    <property type="protein sequence ID" value="SDE69649.1"/>
    <property type="molecule type" value="Genomic_DNA"/>
</dbReference>
<reference evidence="1 2" key="1">
    <citation type="submission" date="2016-10" db="EMBL/GenBank/DDBJ databases">
        <authorList>
            <person name="de Groot N.N."/>
        </authorList>
    </citation>
    <scope>NUCLEOTIDE SEQUENCE [LARGE SCALE GENOMIC DNA]</scope>
    <source>
        <strain evidence="1 2">R5</strain>
    </source>
</reference>
<protein>
    <submittedName>
        <fullName evidence="1">Uncharacterized protein</fullName>
    </submittedName>
</protein>
<sequence>MTGRMRQGLGPKSTHIDETIWMVIGYTQPKRSVASDPVVERPSTIAWPIPLRSLNSKSNDGFSCRITWTSERSKLEIEACFRPAPPVVFV</sequence>